<evidence type="ECO:0000313" key="8">
    <source>
        <dbReference type="Proteomes" id="UP000185003"/>
    </source>
</evidence>
<evidence type="ECO:0000256" key="1">
    <source>
        <dbReference type="ARBA" id="ARBA00004651"/>
    </source>
</evidence>
<keyword evidence="3 6" id="KW-0812">Transmembrane</keyword>
<dbReference type="GO" id="GO:0005886">
    <property type="term" value="C:plasma membrane"/>
    <property type="evidence" value="ECO:0007669"/>
    <property type="project" value="UniProtKB-SubCell"/>
</dbReference>
<dbReference type="EMBL" id="FSRA01000001">
    <property type="protein sequence ID" value="SIN72764.1"/>
    <property type="molecule type" value="Genomic_DNA"/>
</dbReference>
<feature type="transmembrane region" description="Helical" evidence="6">
    <location>
        <begin position="395"/>
        <end position="417"/>
    </location>
</feature>
<sequence length="497" mass="57792">MGIIRNQSIRSSIITYIGFAIGALNAYLFSTYVPPEIYGLTRIFFSTSMIFYAFASFGTATLLNKFYPYYRDYLPIKRRDLFGIVLIVSMTGFLLVTAGTIVFHDLIERKYQLAPLFLQYFYLIYPFSFFLLLFTLFENFSYNHYKSVFPIFLKEVLLRALTSILIVVLVFQLFTTVQFIWAFAFLYAVLFFALLLYLKSQDTLYFSFKTSSVTRRLANKMMTFNLWIFGGSIFNAVQQNIDAMLITSTKGLSYTAVLEFNTYVSNVIQVPQRSVVAIAVPVLAKAWKDRDMHAIQRIYKRSSMTMLIFSLLIFMMIWLNLESAYKILGLNPLYWEGRYIILFYGVSRIIELGAGVNGQIIGTSNMWRFDFVSNLILIALSVPLTYLFIKHLGITGPGISQLITIFLFTLIRYSFLARMYQLQPFTMKTLYVVLLALLGWVVAYYLIVPENHYLRVILRTAWFMAVFLGPIIFFEWSQDVTETWHKGLAIVRKYLRK</sequence>
<feature type="transmembrane region" description="Helical" evidence="6">
    <location>
        <begin position="81"/>
        <end position="104"/>
    </location>
</feature>
<accession>A0A1N6DQ15</accession>
<evidence type="ECO:0000256" key="6">
    <source>
        <dbReference type="SAM" id="Phobius"/>
    </source>
</evidence>
<dbReference type="PANTHER" id="PTHR30250">
    <property type="entry name" value="PST FAMILY PREDICTED COLANIC ACID TRANSPORTER"/>
    <property type="match status" value="1"/>
</dbReference>
<protein>
    <submittedName>
        <fullName evidence="7">Membrane protein involved in the export of O-antigen and teichoic acid</fullName>
    </submittedName>
</protein>
<keyword evidence="4 6" id="KW-1133">Transmembrane helix</keyword>
<dbReference type="Proteomes" id="UP000185003">
    <property type="component" value="Unassembled WGS sequence"/>
</dbReference>
<feature type="transmembrane region" description="Helical" evidence="6">
    <location>
        <begin position="298"/>
        <end position="319"/>
    </location>
</feature>
<organism evidence="7 8">
    <name type="scientific">Chitinophaga niabensis</name>
    <dbReference type="NCBI Taxonomy" id="536979"/>
    <lineage>
        <taxon>Bacteria</taxon>
        <taxon>Pseudomonadati</taxon>
        <taxon>Bacteroidota</taxon>
        <taxon>Chitinophagia</taxon>
        <taxon>Chitinophagales</taxon>
        <taxon>Chitinophagaceae</taxon>
        <taxon>Chitinophaga</taxon>
    </lineage>
</organism>
<evidence type="ECO:0000256" key="3">
    <source>
        <dbReference type="ARBA" id="ARBA00022692"/>
    </source>
</evidence>
<feature type="transmembrane region" description="Helical" evidence="6">
    <location>
        <begin position="429"/>
        <end position="447"/>
    </location>
</feature>
<evidence type="ECO:0000256" key="4">
    <source>
        <dbReference type="ARBA" id="ARBA00022989"/>
    </source>
</evidence>
<feature type="transmembrane region" description="Helical" evidence="6">
    <location>
        <begin position="180"/>
        <end position="198"/>
    </location>
</feature>
<dbReference type="AlphaFoldDB" id="A0A1N6DQ15"/>
<proteinExistence type="predicted"/>
<feature type="transmembrane region" description="Helical" evidence="6">
    <location>
        <begin position="49"/>
        <end position="69"/>
    </location>
</feature>
<dbReference type="RefSeq" id="WP_074238161.1">
    <property type="nucleotide sequence ID" value="NZ_FSRA01000001.1"/>
</dbReference>
<dbReference type="InterPro" id="IPR050833">
    <property type="entry name" value="Poly_Biosynth_Transport"/>
</dbReference>
<dbReference type="PANTHER" id="PTHR30250:SF11">
    <property type="entry name" value="O-ANTIGEN TRANSPORTER-RELATED"/>
    <property type="match status" value="1"/>
</dbReference>
<feature type="transmembrane region" description="Helical" evidence="6">
    <location>
        <begin position="453"/>
        <end position="476"/>
    </location>
</feature>
<feature type="transmembrane region" description="Helical" evidence="6">
    <location>
        <begin position="12"/>
        <end position="29"/>
    </location>
</feature>
<feature type="transmembrane region" description="Helical" evidence="6">
    <location>
        <begin position="339"/>
        <end position="357"/>
    </location>
</feature>
<feature type="transmembrane region" description="Helical" evidence="6">
    <location>
        <begin position="116"/>
        <end position="136"/>
    </location>
</feature>
<reference evidence="7 8" key="1">
    <citation type="submission" date="2016-11" db="EMBL/GenBank/DDBJ databases">
        <authorList>
            <person name="Jaros S."/>
            <person name="Januszkiewicz K."/>
            <person name="Wedrychowicz H."/>
        </authorList>
    </citation>
    <scope>NUCLEOTIDE SEQUENCE [LARGE SCALE GENOMIC DNA]</scope>
    <source>
        <strain evidence="7 8">DSM 24787</strain>
    </source>
</reference>
<feature type="transmembrane region" description="Helical" evidence="6">
    <location>
        <begin position="369"/>
        <end position="389"/>
    </location>
</feature>
<feature type="transmembrane region" description="Helical" evidence="6">
    <location>
        <begin position="156"/>
        <end position="174"/>
    </location>
</feature>
<dbReference type="STRING" id="536979.SAMN04488055_0974"/>
<name>A0A1N6DQ15_9BACT</name>
<keyword evidence="8" id="KW-1185">Reference proteome</keyword>
<dbReference type="OrthoDB" id="88014at2"/>
<keyword evidence="2" id="KW-1003">Cell membrane</keyword>
<evidence type="ECO:0000313" key="7">
    <source>
        <dbReference type="EMBL" id="SIN72764.1"/>
    </source>
</evidence>
<gene>
    <name evidence="7" type="ORF">SAMN04488055_0974</name>
</gene>
<evidence type="ECO:0000256" key="2">
    <source>
        <dbReference type="ARBA" id="ARBA00022475"/>
    </source>
</evidence>
<comment type="subcellular location">
    <subcellularLocation>
        <location evidence="1">Cell membrane</location>
        <topology evidence="1">Multi-pass membrane protein</topology>
    </subcellularLocation>
</comment>
<evidence type="ECO:0000256" key="5">
    <source>
        <dbReference type="ARBA" id="ARBA00023136"/>
    </source>
</evidence>
<keyword evidence="5 6" id="KW-0472">Membrane</keyword>